<reference evidence="1" key="1">
    <citation type="submission" date="2022-07" db="EMBL/GenBank/DDBJ databases">
        <title>Phylogenomic reconstructions and comparative analyses of Kickxellomycotina fungi.</title>
        <authorList>
            <person name="Reynolds N.K."/>
            <person name="Stajich J.E."/>
            <person name="Barry K."/>
            <person name="Grigoriev I.V."/>
            <person name="Crous P."/>
            <person name="Smith M.E."/>
        </authorList>
    </citation>
    <scope>NUCLEOTIDE SEQUENCE</scope>
    <source>
        <strain evidence="1">IMI 214461</strain>
    </source>
</reference>
<dbReference type="EMBL" id="JANBQF010000012">
    <property type="protein sequence ID" value="KAJ2008078.1"/>
    <property type="molecule type" value="Genomic_DNA"/>
</dbReference>
<dbReference type="Gene3D" id="3.40.50.1820">
    <property type="entry name" value="alpha/beta hydrolase"/>
    <property type="match status" value="1"/>
</dbReference>
<dbReference type="Proteomes" id="UP001150907">
    <property type="component" value="Unassembled WGS sequence"/>
</dbReference>
<protein>
    <recommendedName>
        <fullName evidence="3">Serine aminopeptidase S33 domain-containing protein</fullName>
    </recommendedName>
</protein>
<dbReference type="InterPro" id="IPR029058">
    <property type="entry name" value="AB_hydrolase_fold"/>
</dbReference>
<dbReference type="OrthoDB" id="9988524at2759"/>
<evidence type="ECO:0008006" key="3">
    <source>
        <dbReference type="Google" id="ProtNLM"/>
    </source>
</evidence>
<name>A0A9W8BMR5_9FUNG</name>
<evidence type="ECO:0000313" key="1">
    <source>
        <dbReference type="EMBL" id="KAJ2008078.1"/>
    </source>
</evidence>
<comment type="caution">
    <text evidence="1">The sequence shown here is derived from an EMBL/GenBank/DDBJ whole genome shotgun (WGS) entry which is preliminary data.</text>
</comment>
<dbReference type="AlphaFoldDB" id="A0A9W8BMR5"/>
<sequence length="123" mass="13421">MLPFASLAFDFRGNGLSSGQTSYGSYLDEAQDIKSIVDYVNSGRIDGYQCFVLNVMGGGDTVVPEEDVWEYDRIMRLSAPDTTRVTTSVVPGASHFWSATHELGALQVVVNSWLNSVLPLAKL</sequence>
<gene>
    <name evidence="1" type="ORF">H4R26_000422</name>
</gene>
<keyword evidence="2" id="KW-1185">Reference proteome</keyword>
<proteinExistence type="predicted"/>
<accession>A0A9W8BMR5</accession>
<dbReference type="SUPFAM" id="SSF53474">
    <property type="entry name" value="alpha/beta-Hydrolases"/>
    <property type="match status" value="1"/>
</dbReference>
<organism evidence="1 2">
    <name type="scientific">Coemansia thaxteri</name>
    <dbReference type="NCBI Taxonomy" id="2663907"/>
    <lineage>
        <taxon>Eukaryota</taxon>
        <taxon>Fungi</taxon>
        <taxon>Fungi incertae sedis</taxon>
        <taxon>Zoopagomycota</taxon>
        <taxon>Kickxellomycotina</taxon>
        <taxon>Kickxellomycetes</taxon>
        <taxon>Kickxellales</taxon>
        <taxon>Kickxellaceae</taxon>
        <taxon>Coemansia</taxon>
    </lineage>
</organism>
<evidence type="ECO:0000313" key="2">
    <source>
        <dbReference type="Proteomes" id="UP001150907"/>
    </source>
</evidence>